<accession>A0A0X8HVG0</accession>
<feature type="transmembrane region" description="Helical" evidence="11">
    <location>
        <begin position="515"/>
        <end position="534"/>
    </location>
</feature>
<dbReference type="InterPro" id="IPR010929">
    <property type="entry name" value="PDR_CDR_ABC"/>
</dbReference>
<organism evidence="13 14">
    <name type="scientific">Eremothecium sinecaudum</name>
    <dbReference type="NCBI Taxonomy" id="45286"/>
    <lineage>
        <taxon>Eukaryota</taxon>
        <taxon>Fungi</taxon>
        <taxon>Dikarya</taxon>
        <taxon>Ascomycota</taxon>
        <taxon>Saccharomycotina</taxon>
        <taxon>Saccharomycetes</taxon>
        <taxon>Saccharomycetales</taxon>
        <taxon>Saccharomycetaceae</taxon>
        <taxon>Eremothecium</taxon>
    </lineage>
</organism>
<keyword evidence="3" id="KW-0813">Transport</keyword>
<dbReference type="InterPro" id="IPR013525">
    <property type="entry name" value="ABC2_TM"/>
</dbReference>
<feature type="transmembrane region" description="Helical" evidence="11">
    <location>
        <begin position="727"/>
        <end position="747"/>
    </location>
</feature>
<keyword evidence="9 11" id="KW-0472">Membrane</keyword>
<keyword evidence="6" id="KW-0547">Nucleotide-binding</keyword>
<dbReference type="CDD" id="cd03232">
    <property type="entry name" value="ABCG_PDR_domain2"/>
    <property type="match status" value="1"/>
</dbReference>
<dbReference type="InterPro" id="IPR003439">
    <property type="entry name" value="ABC_transporter-like_ATP-bd"/>
</dbReference>
<evidence type="ECO:0000259" key="12">
    <source>
        <dbReference type="PROSITE" id="PS50893"/>
    </source>
</evidence>
<feature type="transmembrane region" description="Helical" evidence="11">
    <location>
        <begin position="1234"/>
        <end position="1252"/>
    </location>
</feature>
<evidence type="ECO:0000256" key="10">
    <source>
        <dbReference type="SAM" id="MobiDB-lite"/>
    </source>
</evidence>
<evidence type="ECO:0000256" key="6">
    <source>
        <dbReference type="ARBA" id="ARBA00022741"/>
    </source>
</evidence>
<gene>
    <name evidence="13" type="ORF">AW171_hschr74143</name>
</gene>
<dbReference type="InterPro" id="IPR034001">
    <property type="entry name" value="ABCG_PDR_1"/>
</dbReference>
<evidence type="ECO:0000256" key="5">
    <source>
        <dbReference type="ARBA" id="ARBA00022737"/>
    </source>
</evidence>
<name>A0A0X8HVG0_9SACH</name>
<feature type="domain" description="ABC transporter" evidence="12">
    <location>
        <begin position="120"/>
        <end position="369"/>
    </location>
</feature>
<dbReference type="PROSITE" id="PS00211">
    <property type="entry name" value="ABC_TRANSPORTER_1"/>
    <property type="match status" value="1"/>
</dbReference>
<dbReference type="InterPro" id="IPR034003">
    <property type="entry name" value="ABCG_PDR_2"/>
</dbReference>
<dbReference type="GO" id="GO:0016887">
    <property type="term" value="F:ATP hydrolysis activity"/>
    <property type="evidence" value="ECO:0007669"/>
    <property type="project" value="InterPro"/>
</dbReference>
<evidence type="ECO:0000256" key="2">
    <source>
        <dbReference type="ARBA" id="ARBA00006012"/>
    </source>
</evidence>
<evidence type="ECO:0000256" key="7">
    <source>
        <dbReference type="ARBA" id="ARBA00022840"/>
    </source>
</evidence>
<dbReference type="InterPro" id="IPR043926">
    <property type="entry name" value="ABCG_dom"/>
</dbReference>
<dbReference type="GO" id="GO:0005524">
    <property type="term" value="F:ATP binding"/>
    <property type="evidence" value="ECO:0007669"/>
    <property type="project" value="UniProtKB-KW"/>
</dbReference>
<dbReference type="STRING" id="45286.A0A0X8HVG0"/>
<keyword evidence="4 11" id="KW-0812">Transmembrane</keyword>
<protein>
    <submittedName>
        <fullName evidence="13">HGL210Cp</fullName>
    </submittedName>
</protein>
<dbReference type="RefSeq" id="XP_017989126.1">
    <property type="nucleotide sequence ID" value="XM_018133711.1"/>
</dbReference>
<evidence type="ECO:0000256" key="4">
    <source>
        <dbReference type="ARBA" id="ARBA00022692"/>
    </source>
</evidence>
<dbReference type="GO" id="GO:0016020">
    <property type="term" value="C:membrane"/>
    <property type="evidence" value="ECO:0007669"/>
    <property type="project" value="UniProtKB-SubCell"/>
</dbReference>
<proteinExistence type="inferred from homology"/>
<dbReference type="SUPFAM" id="SSF52540">
    <property type="entry name" value="P-loop containing nucleoside triphosphate hydrolases"/>
    <property type="match status" value="2"/>
</dbReference>
<keyword evidence="7" id="KW-0067">ATP-binding</keyword>
<keyword evidence="5" id="KW-0677">Repeat</keyword>
<feature type="transmembrane region" description="Helical" evidence="11">
    <location>
        <begin position="1293"/>
        <end position="1311"/>
    </location>
</feature>
<dbReference type="InterPro" id="IPR027417">
    <property type="entry name" value="P-loop_NTPase"/>
</dbReference>
<feature type="transmembrane region" description="Helical" evidence="11">
    <location>
        <begin position="1264"/>
        <end position="1287"/>
    </location>
</feature>
<dbReference type="PANTHER" id="PTHR19241">
    <property type="entry name" value="ATP-BINDING CASSETTE TRANSPORTER"/>
    <property type="match status" value="1"/>
</dbReference>
<evidence type="ECO:0000313" key="14">
    <source>
        <dbReference type="Proteomes" id="UP000243052"/>
    </source>
</evidence>
<dbReference type="InterPro" id="IPR017871">
    <property type="entry name" value="ABC_transporter-like_CS"/>
</dbReference>
<dbReference type="Pfam" id="PF06422">
    <property type="entry name" value="PDR_CDR"/>
    <property type="match status" value="1"/>
</dbReference>
<dbReference type="InterPro" id="IPR003593">
    <property type="entry name" value="AAA+_ATPase"/>
</dbReference>
<dbReference type="Proteomes" id="UP000243052">
    <property type="component" value="Chromosome vii"/>
</dbReference>
<dbReference type="Pfam" id="PF00005">
    <property type="entry name" value="ABC_tran"/>
    <property type="match status" value="2"/>
</dbReference>
<comment type="similarity">
    <text evidence="2">Belongs to the ABC transporter superfamily. ABCG family. PDR (TC 3.A.1.205) subfamily.</text>
</comment>
<feature type="transmembrane region" description="Helical" evidence="11">
    <location>
        <begin position="586"/>
        <end position="607"/>
    </location>
</feature>
<reference evidence="13 14" key="1">
    <citation type="submission" date="2016-01" db="EMBL/GenBank/DDBJ databases">
        <title>Genome sequence of the yeast Holleya sinecauda.</title>
        <authorList>
            <person name="Dietrich F.S."/>
        </authorList>
    </citation>
    <scope>NUCLEOTIDE SEQUENCE [LARGE SCALE GENOMIC DNA]</scope>
    <source>
        <strain evidence="13 14">ATCC 58844</strain>
    </source>
</reference>
<dbReference type="Pfam" id="PF01061">
    <property type="entry name" value="ABC2_membrane"/>
    <property type="match status" value="2"/>
</dbReference>
<feature type="domain" description="ABC transporter" evidence="12">
    <location>
        <begin position="814"/>
        <end position="1055"/>
    </location>
</feature>
<feature type="transmembrane region" description="Helical" evidence="11">
    <location>
        <begin position="555"/>
        <end position="580"/>
    </location>
</feature>
<comment type="subcellular location">
    <subcellularLocation>
        <location evidence="1">Membrane</location>
        <topology evidence="1">Multi-pass membrane protein</topology>
    </subcellularLocation>
</comment>
<dbReference type="Pfam" id="PF19055">
    <property type="entry name" value="ABC2_membrane_7"/>
    <property type="match status" value="1"/>
</dbReference>
<evidence type="ECO:0000256" key="1">
    <source>
        <dbReference type="ARBA" id="ARBA00004141"/>
    </source>
</evidence>
<dbReference type="GeneID" id="28725463"/>
<evidence type="ECO:0000256" key="3">
    <source>
        <dbReference type="ARBA" id="ARBA00022448"/>
    </source>
</evidence>
<dbReference type="OrthoDB" id="245989at2759"/>
<dbReference type="PROSITE" id="PS50893">
    <property type="entry name" value="ABC_TRANSPORTER_2"/>
    <property type="match status" value="2"/>
</dbReference>
<feature type="transmembrane region" description="Helical" evidence="11">
    <location>
        <begin position="1155"/>
        <end position="1175"/>
    </location>
</feature>
<evidence type="ECO:0000256" key="9">
    <source>
        <dbReference type="ARBA" id="ARBA00023136"/>
    </source>
</evidence>
<dbReference type="SMART" id="SM00382">
    <property type="entry name" value="AAA"/>
    <property type="match status" value="2"/>
</dbReference>
<feature type="transmembrane region" description="Helical" evidence="11">
    <location>
        <begin position="1418"/>
        <end position="1436"/>
    </location>
</feature>
<keyword evidence="8 11" id="KW-1133">Transmembrane helix</keyword>
<feature type="region of interest" description="Disordered" evidence="10">
    <location>
        <begin position="1"/>
        <end position="24"/>
    </location>
</feature>
<dbReference type="CDD" id="cd03233">
    <property type="entry name" value="ABCG_PDR_domain1"/>
    <property type="match status" value="1"/>
</dbReference>
<keyword evidence="14" id="KW-1185">Reference proteome</keyword>
<dbReference type="FunFam" id="3.40.50.300:FF:000054">
    <property type="entry name" value="ABC multidrug transporter atrF"/>
    <property type="match status" value="1"/>
</dbReference>
<sequence length="1458" mass="163779">MKQEDEEKTNSMSYSDDQADAESPASLIDFPAGLDARTMLQKAESLARTLSQHTTRNGPLEIDENDFDMHAIMAALVRDYENQNIYTRQMGVIMENVTVNGIDTSCTDGSNFGDILALPLTVGRKLRAPKHIRNILVNIDMLVRPGEMVLVLGRPGSGCSSLLRAAAGDIEQFTSVNGVISYDGISQKEVLKNFKADVIYNGEQDVHFPHLTVRQTLDFALACKTPNVRVNGMSRKEYITMMRDLYATVFGLKHTYDTKVGDDFVRGVSGGERKRVSIAEALAADASVYCWDNATRGLDASTALEYAHAIRTLTNILKSSSLVTLYQASERIYQLFDKVTVLYEGRQIYFGDVLSAKEYFQRLGYVCPSRQSTTEFLTSVTDPNGYHEVLEGYEDLVPRTAAEFEERWRSSPEYQRLKSDTEEYKALYNSEQTREQLKRSKLQKKSKFSRKKSSYTLSFAEQVRLCTVRGFQRIYGDKAYTVTNIVAASLQAIITGTLFFQSSADTIGAFSRGGVLYFSVLYYSLMGLASLNFSHRPILQKHKNYMLYHPGAEALASNIAAFTFRFIGLIIFLILLYFLSGLTPEAGRFFMVLLFMVIASESVITMFESLAAMCDTLSQANAAAGVIMLGISMYSTYMIQEPSMHPWFKWISYVLPIKYAFEALLNTEFHNRYMKCDQNFIPQGPGYENVSADNRVCAFLGSKPGMDSVLGDDYLKVNYGYTYSHQWRNFGILVLFWIGFMVIKCVATELKQPVKGMGETLVFKKGTLKRRAQLKADPEDKIPGNLSESKMLISSDASADPSSMFEGLTNGDIFMWKDVSYTVPTKTGMRKLLNNVSGFCAPGTLTALMGESGAGKTTLLNTLAQRNVGIITGDMLVNGLPIDASFERKTGYVQQQDVHTPELTVRESLQFSARLRRPQSVPEQEKMEYVEKIIDVFGMSDFADALVGKVGCGLNVEQRKKLSIAVELAAKPSLLLFLDEPTSGLDSQSAWAVVSLLKKLAATGQAILCTIHQPSATLFEQFDRLLLLKKGGETTYFGDIGEHSSTIVQYFERNGARKCSPSENPAEYILEAIGAGATASVKEDWGDIWRNSPEFVARTEELDKLCLSSRPSSPVIDNSLTSKFSTSYLYQFRYTLMRTGTIFYRDLNYLMAKQMLFIVGGLFVGFSFFDIASSFKGLQNMMFAIFMTIIISAPSMNQIQERAHHGKELYNVRESKSNMFHWSLVLITEFLVELPYQLFFATLFFLCGFLPLRSGASSYNQGIFYLNFAVLFQFYVVGLGLCVLYLAPNLETANVILGLILSFLLSFCGVTQPMNLMPKFWKFMYYASPYTYFVQTFLGLTLHGREVVCKPEELSFLNPPSGMTCGQYMSSFVENSSGYITNPDETSNCGYCIYKTGDEFLTTIGANYNQVWRNFGLLWGYAIFNVVAMLTFYWLFHIKRIHTKIRMPFSNRKSKVTN</sequence>
<feature type="transmembrane region" description="Helical" evidence="11">
    <location>
        <begin position="479"/>
        <end position="500"/>
    </location>
</feature>
<feature type="transmembrane region" description="Helical" evidence="11">
    <location>
        <begin position="619"/>
        <end position="639"/>
    </location>
</feature>
<evidence type="ECO:0000313" key="13">
    <source>
        <dbReference type="EMBL" id="AMD22130.1"/>
    </source>
</evidence>
<evidence type="ECO:0000256" key="11">
    <source>
        <dbReference type="SAM" id="Phobius"/>
    </source>
</evidence>
<dbReference type="GO" id="GO:0140359">
    <property type="term" value="F:ABC-type transporter activity"/>
    <property type="evidence" value="ECO:0007669"/>
    <property type="project" value="InterPro"/>
</dbReference>
<evidence type="ECO:0000256" key="8">
    <source>
        <dbReference type="ARBA" id="ARBA00022989"/>
    </source>
</evidence>
<dbReference type="EMBL" id="CP014247">
    <property type="protein sequence ID" value="AMD22130.1"/>
    <property type="molecule type" value="Genomic_DNA"/>
</dbReference>
<dbReference type="Gene3D" id="3.40.50.300">
    <property type="entry name" value="P-loop containing nucleotide triphosphate hydrolases"/>
    <property type="match status" value="2"/>
</dbReference>